<dbReference type="Proteomes" id="UP001652626">
    <property type="component" value="Chromosome Z"/>
</dbReference>
<keyword evidence="2 5" id="KW-0812">Transmembrane</keyword>
<keyword evidence="3 5" id="KW-1133">Transmembrane helix</keyword>
<dbReference type="PANTHER" id="PTHR22950:SF340">
    <property type="entry name" value="AMINO ACID TRANSPORTER TRANSMEMBRANE DOMAIN-CONTAINING PROTEIN-RELATED"/>
    <property type="match status" value="1"/>
</dbReference>
<reference evidence="8" key="1">
    <citation type="submission" date="2025-08" db="UniProtKB">
        <authorList>
            <consortium name="RefSeq"/>
        </authorList>
    </citation>
    <scope>IDENTIFICATION</scope>
    <source>
        <tissue evidence="8">Whole body</tissue>
    </source>
</reference>
<evidence type="ECO:0000256" key="2">
    <source>
        <dbReference type="ARBA" id="ARBA00022692"/>
    </source>
</evidence>
<feature type="domain" description="Amino acid transporter transmembrane" evidence="6">
    <location>
        <begin position="34"/>
        <end position="435"/>
    </location>
</feature>
<comment type="subcellular location">
    <subcellularLocation>
        <location evidence="1">Membrane</location>
        <topology evidence="1">Multi-pass membrane protein</topology>
    </subcellularLocation>
</comment>
<dbReference type="GO" id="GO:0005774">
    <property type="term" value="C:vacuolar membrane"/>
    <property type="evidence" value="ECO:0007669"/>
    <property type="project" value="TreeGrafter"/>
</dbReference>
<feature type="transmembrane region" description="Helical" evidence="5">
    <location>
        <begin position="354"/>
        <end position="371"/>
    </location>
</feature>
<feature type="transmembrane region" description="Helical" evidence="5">
    <location>
        <begin position="232"/>
        <end position="251"/>
    </location>
</feature>
<sequence>MFVYEFMAGIVDHITGGEETEYYDPHENRKVEKPTSYADTMMHLLKGSIGAGVLAMADAVARVGIIGSIFGILLIGSFATYCVQLLIAAQYRLCKKWRRGYMAYPKSMFLALKDGPPCMRWAAKTLYYFVDTVLVLWQLGICCIYCVFVAENIKQVCDYYGQEMSLRYHLCFLIVPLTIMGLVKDLKLLTPFSSISNIVTAFGFILVFFYLIEDDVTIEEEKLQLKAYKEIPFFIGTTLFALEAVGVVLALEYNMENPKQFVGLFGLFNIGMAVIMSLYLLMGIFGYLKYGDDIKASITLNLPHNEKKAQVAKIIFAISIFLTFPLQNFVAYNILWRKVKKALGHQKHIYCVDYMLRILLVILPWSVAVAVPKLGPFIALFGALCLTLLAMVFPGLMDACVWYPVGYGLCRYRLVRDIFIVIIGLTCLFSGCYTSLLEIAGVHDEE</sequence>
<dbReference type="OMA" id="ICCIYCV"/>
<evidence type="ECO:0000256" key="3">
    <source>
        <dbReference type="ARBA" id="ARBA00022989"/>
    </source>
</evidence>
<dbReference type="GO" id="GO:0015179">
    <property type="term" value="F:L-amino acid transmembrane transporter activity"/>
    <property type="evidence" value="ECO:0007669"/>
    <property type="project" value="TreeGrafter"/>
</dbReference>
<feature type="transmembrane region" description="Helical" evidence="5">
    <location>
        <begin position="263"/>
        <end position="290"/>
    </location>
</feature>
<proteinExistence type="predicted"/>
<feature type="transmembrane region" description="Helical" evidence="5">
    <location>
        <begin position="166"/>
        <end position="183"/>
    </location>
</feature>
<evidence type="ECO:0000259" key="6">
    <source>
        <dbReference type="Pfam" id="PF01490"/>
    </source>
</evidence>
<dbReference type="OrthoDB" id="1684102at2759"/>
<dbReference type="Pfam" id="PF01490">
    <property type="entry name" value="Aa_trans"/>
    <property type="match status" value="1"/>
</dbReference>
<feature type="transmembrane region" description="Helical" evidence="5">
    <location>
        <begin position="310"/>
        <end position="334"/>
    </location>
</feature>
<dbReference type="AlphaFoldDB" id="A0A8B8IU10"/>
<gene>
    <name evidence="8" type="primary">LOC113404089</name>
</gene>
<feature type="transmembrane region" description="Helical" evidence="5">
    <location>
        <begin position="126"/>
        <end position="150"/>
    </location>
</feature>
<dbReference type="GeneID" id="113404089"/>
<organism evidence="7 8">
    <name type="scientific">Vanessa tameamea</name>
    <name type="common">Kamehameha butterfly</name>
    <dbReference type="NCBI Taxonomy" id="334116"/>
    <lineage>
        <taxon>Eukaryota</taxon>
        <taxon>Metazoa</taxon>
        <taxon>Ecdysozoa</taxon>
        <taxon>Arthropoda</taxon>
        <taxon>Hexapoda</taxon>
        <taxon>Insecta</taxon>
        <taxon>Pterygota</taxon>
        <taxon>Neoptera</taxon>
        <taxon>Endopterygota</taxon>
        <taxon>Lepidoptera</taxon>
        <taxon>Glossata</taxon>
        <taxon>Ditrysia</taxon>
        <taxon>Papilionoidea</taxon>
        <taxon>Nymphalidae</taxon>
        <taxon>Nymphalinae</taxon>
        <taxon>Vanessa</taxon>
    </lineage>
</organism>
<keyword evidence="4 5" id="KW-0472">Membrane</keyword>
<evidence type="ECO:0000256" key="1">
    <source>
        <dbReference type="ARBA" id="ARBA00004141"/>
    </source>
</evidence>
<dbReference type="RefSeq" id="XP_026500634.1">
    <property type="nucleotide sequence ID" value="XM_026644849.2"/>
</dbReference>
<feature type="transmembrane region" description="Helical" evidence="5">
    <location>
        <begin position="418"/>
        <end position="436"/>
    </location>
</feature>
<feature type="transmembrane region" description="Helical" evidence="5">
    <location>
        <begin position="377"/>
        <end position="397"/>
    </location>
</feature>
<dbReference type="PANTHER" id="PTHR22950">
    <property type="entry name" value="AMINO ACID TRANSPORTER"/>
    <property type="match status" value="1"/>
</dbReference>
<name>A0A8B8IU10_VANTA</name>
<evidence type="ECO:0000256" key="5">
    <source>
        <dbReference type="SAM" id="Phobius"/>
    </source>
</evidence>
<keyword evidence="7" id="KW-1185">Reference proteome</keyword>
<evidence type="ECO:0000313" key="8">
    <source>
        <dbReference type="RefSeq" id="XP_026500634.1"/>
    </source>
</evidence>
<dbReference type="InterPro" id="IPR013057">
    <property type="entry name" value="AA_transpt_TM"/>
</dbReference>
<accession>A0A8B8IU10</accession>
<feature type="transmembrane region" description="Helical" evidence="5">
    <location>
        <begin position="65"/>
        <end position="89"/>
    </location>
</feature>
<protein>
    <submittedName>
        <fullName evidence="8">Proton-coupled amino acid transporter-like protein CG1139</fullName>
    </submittedName>
</protein>
<evidence type="ECO:0000256" key="4">
    <source>
        <dbReference type="ARBA" id="ARBA00023136"/>
    </source>
</evidence>
<evidence type="ECO:0000313" key="7">
    <source>
        <dbReference type="Proteomes" id="UP001652626"/>
    </source>
</evidence>
<feature type="transmembrane region" description="Helical" evidence="5">
    <location>
        <begin position="195"/>
        <end position="212"/>
    </location>
</feature>